<reference evidence="1 2" key="1">
    <citation type="journal article" date="2018" name="Sci. Rep.">
        <title>Genomic signatures of local adaptation to the degree of environmental predictability in rotifers.</title>
        <authorList>
            <person name="Franch-Gras L."/>
            <person name="Hahn C."/>
            <person name="Garcia-Roger E.M."/>
            <person name="Carmona M.J."/>
            <person name="Serra M."/>
            <person name="Gomez A."/>
        </authorList>
    </citation>
    <scope>NUCLEOTIDE SEQUENCE [LARGE SCALE GENOMIC DNA]</scope>
    <source>
        <strain evidence="1">HYR1</strain>
    </source>
</reference>
<dbReference type="AlphaFoldDB" id="A0A3M7QRB8"/>
<keyword evidence="2" id="KW-1185">Reference proteome</keyword>
<protein>
    <submittedName>
        <fullName evidence="1">Uncharacterized protein</fullName>
    </submittedName>
</protein>
<organism evidence="1 2">
    <name type="scientific">Brachionus plicatilis</name>
    <name type="common">Marine rotifer</name>
    <name type="synonym">Brachionus muelleri</name>
    <dbReference type="NCBI Taxonomy" id="10195"/>
    <lineage>
        <taxon>Eukaryota</taxon>
        <taxon>Metazoa</taxon>
        <taxon>Spiralia</taxon>
        <taxon>Gnathifera</taxon>
        <taxon>Rotifera</taxon>
        <taxon>Eurotatoria</taxon>
        <taxon>Monogononta</taxon>
        <taxon>Pseudotrocha</taxon>
        <taxon>Ploima</taxon>
        <taxon>Brachionidae</taxon>
        <taxon>Brachionus</taxon>
    </lineage>
</organism>
<sequence length="117" mass="13674">MYLESSKKSNEEFNVFYRFGLSDQIEAIKLVGLDESVILDGYETIEFPKSKTLHYHSVLKSENINIEIFHSIVYADEILLINTTKKALQNQLNIVEKYGDEFEIKYNARKTVLMVFK</sequence>
<evidence type="ECO:0000313" key="1">
    <source>
        <dbReference type="EMBL" id="RNA13759.1"/>
    </source>
</evidence>
<evidence type="ECO:0000313" key="2">
    <source>
        <dbReference type="Proteomes" id="UP000276133"/>
    </source>
</evidence>
<name>A0A3M7QRB8_BRAPC</name>
<dbReference type="Proteomes" id="UP000276133">
    <property type="component" value="Unassembled WGS sequence"/>
</dbReference>
<dbReference type="OrthoDB" id="10014409at2759"/>
<accession>A0A3M7QRB8</accession>
<gene>
    <name evidence="1" type="ORF">BpHYR1_015289</name>
</gene>
<proteinExistence type="predicted"/>
<comment type="caution">
    <text evidence="1">The sequence shown here is derived from an EMBL/GenBank/DDBJ whole genome shotgun (WGS) entry which is preliminary data.</text>
</comment>
<dbReference type="EMBL" id="REGN01005333">
    <property type="protein sequence ID" value="RNA13759.1"/>
    <property type="molecule type" value="Genomic_DNA"/>
</dbReference>